<comment type="subcellular location">
    <subcellularLocation>
        <location evidence="1">Membrane</location>
        <topology evidence="1">Multi-pass membrane protein</topology>
    </subcellularLocation>
</comment>
<protein>
    <submittedName>
        <fullName evidence="7">Fusaric acid resistance family protein</fullName>
    </submittedName>
</protein>
<feature type="transmembrane region" description="Helical" evidence="5">
    <location>
        <begin position="126"/>
        <end position="149"/>
    </location>
</feature>
<evidence type="ECO:0000256" key="4">
    <source>
        <dbReference type="ARBA" id="ARBA00023136"/>
    </source>
</evidence>
<accession>A0A495JIU8</accession>
<evidence type="ECO:0000313" key="8">
    <source>
        <dbReference type="Proteomes" id="UP000277671"/>
    </source>
</evidence>
<keyword evidence="2 5" id="KW-0812">Transmembrane</keyword>
<organism evidence="7 8">
    <name type="scientific">Micromonospora pisi</name>
    <dbReference type="NCBI Taxonomy" id="589240"/>
    <lineage>
        <taxon>Bacteria</taxon>
        <taxon>Bacillati</taxon>
        <taxon>Actinomycetota</taxon>
        <taxon>Actinomycetes</taxon>
        <taxon>Micromonosporales</taxon>
        <taxon>Micromonosporaceae</taxon>
        <taxon>Micromonospora</taxon>
    </lineage>
</organism>
<dbReference type="InterPro" id="IPR049453">
    <property type="entry name" value="Memb_transporter_dom"/>
</dbReference>
<keyword evidence="3 5" id="KW-1133">Transmembrane helix</keyword>
<dbReference type="AlphaFoldDB" id="A0A495JIU8"/>
<evidence type="ECO:0000256" key="1">
    <source>
        <dbReference type="ARBA" id="ARBA00004141"/>
    </source>
</evidence>
<dbReference type="GO" id="GO:0016020">
    <property type="term" value="C:membrane"/>
    <property type="evidence" value="ECO:0007669"/>
    <property type="project" value="UniProtKB-SubCell"/>
</dbReference>
<feature type="domain" description="Integral membrane bound transporter" evidence="6">
    <location>
        <begin position="64"/>
        <end position="185"/>
    </location>
</feature>
<proteinExistence type="predicted"/>
<comment type="caution">
    <text evidence="7">The sequence shown here is derived from an EMBL/GenBank/DDBJ whole genome shotgun (WGS) entry which is preliminary data.</text>
</comment>
<sequence>MFSLRHLGHRRPPALPADPATRRVDEILARWADASRTKVRDRIRQMEINLMIAVQAGVAAALSWGIAHEVLNTPQPVFAPAAAVGTIASSTGQRLHRTVALIAGVAVGIGVGDGLMLVAGRGPWQLGVIVTLAVIGAILISGRGVLLAQAGGTAVLIAALSPTVGELEYPRFVDALIGGGVGLVVVLLLLPFNPRRIVQRAASYPIEELARQLSLTAQAMRARDAAAVGRAVDGFGAIESDLVNLKAAVDGAKEVVQLAPARWHRRQTLALFTQGAEHMDNAVWSSRGLARRVASLIADGEPLPDCLPVAVDRLAEAVRLLHDEFRHGRVPDEARRRVLRAVHDASQGYDHGVALSGAAVVAQVRSAALDLLQATGVQRDDANQLVREAARAAATPT</sequence>
<dbReference type="EMBL" id="RBKT01000001">
    <property type="protein sequence ID" value="RKR88498.1"/>
    <property type="molecule type" value="Genomic_DNA"/>
</dbReference>
<gene>
    <name evidence="7" type="ORF">BDK92_2826</name>
</gene>
<evidence type="ECO:0000256" key="3">
    <source>
        <dbReference type="ARBA" id="ARBA00022989"/>
    </source>
</evidence>
<feature type="transmembrane region" description="Helical" evidence="5">
    <location>
        <begin position="48"/>
        <end position="67"/>
    </location>
</feature>
<name>A0A495JIU8_9ACTN</name>
<keyword evidence="8" id="KW-1185">Reference proteome</keyword>
<reference evidence="7 8" key="1">
    <citation type="submission" date="2018-10" db="EMBL/GenBank/DDBJ databases">
        <title>Sequencing the genomes of 1000 actinobacteria strains.</title>
        <authorList>
            <person name="Klenk H.-P."/>
        </authorList>
    </citation>
    <scope>NUCLEOTIDE SEQUENCE [LARGE SCALE GENOMIC DNA]</scope>
    <source>
        <strain evidence="7 8">DSM 45175</strain>
    </source>
</reference>
<evidence type="ECO:0000313" key="7">
    <source>
        <dbReference type="EMBL" id="RKR88498.1"/>
    </source>
</evidence>
<evidence type="ECO:0000259" key="6">
    <source>
        <dbReference type="Pfam" id="PF13515"/>
    </source>
</evidence>
<dbReference type="Proteomes" id="UP000277671">
    <property type="component" value="Unassembled WGS sequence"/>
</dbReference>
<feature type="transmembrane region" description="Helical" evidence="5">
    <location>
        <begin position="169"/>
        <end position="190"/>
    </location>
</feature>
<evidence type="ECO:0000256" key="5">
    <source>
        <dbReference type="SAM" id="Phobius"/>
    </source>
</evidence>
<feature type="transmembrane region" description="Helical" evidence="5">
    <location>
        <begin position="99"/>
        <end position="119"/>
    </location>
</feature>
<keyword evidence="4 5" id="KW-0472">Membrane</keyword>
<evidence type="ECO:0000256" key="2">
    <source>
        <dbReference type="ARBA" id="ARBA00022692"/>
    </source>
</evidence>
<dbReference type="Pfam" id="PF13515">
    <property type="entry name" value="FUSC_2"/>
    <property type="match status" value="1"/>
</dbReference>